<evidence type="ECO:0000313" key="7">
    <source>
        <dbReference type="EMBL" id="MFC4587829.1"/>
    </source>
</evidence>
<organism evidence="7 8">
    <name type="scientific">Sphaerisporangium corydalis</name>
    <dbReference type="NCBI Taxonomy" id="1441875"/>
    <lineage>
        <taxon>Bacteria</taxon>
        <taxon>Bacillati</taxon>
        <taxon>Actinomycetota</taxon>
        <taxon>Actinomycetes</taxon>
        <taxon>Streptosporangiales</taxon>
        <taxon>Streptosporangiaceae</taxon>
        <taxon>Sphaerisporangium</taxon>
    </lineage>
</organism>
<evidence type="ECO:0000259" key="6">
    <source>
        <dbReference type="Pfam" id="PF07291"/>
    </source>
</evidence>
<name>A0ABV9EHS5_9ACTN</name>
<evidence type="ECO:0000256" key="1">
    <source>
        <dbReference type="ARBA" id="ARBA00004141"/>
    </source>
</evidence>
<gene>
    <name evidence="7" type="ORF">ACFO8L_17180</name>
</gene>
<accession>A0ABV9EHS5</accession>
<sequence length="278" mass="29582">MDVVTLATAALALLVFLLLLGGTAKLATAGTDSEPGGLSRLGPGVLVPERWRKPVMIFCSFGEAVLAAGLVFTSNPLPRWGTIAFFSVATYVLWELRRRRPDVGCGCFGEASSAPVGLRSIGRAVVLAGLGVVVAIVPVSGADLLSEFSWELVAAVAVGAAVLMVLSPELEEGIARVRYRAPCEQRPVSTSRILSRLRSSAEWRSHNELLTAAEPEDTWRELCWRFFVYSGRTASGARAEVVFAVYLIGRRPAVRVAVVETETAGDPLVKSIGLSATG</sequence>
<proteinExistence type="predicted"/>
<reference evidence="8" key="1">
    <citation type="journal article" date="2019" name="Int. J. Syst. Evol. Microbiol.">
        <title>The Global Catalogue of Microorganisms (GCM) 10K type strain sequencing project: providing services to taxonomists for standard genome sequencing and annotation.</title>
        <authorList>
            <consortium name="The Broad Institute Genomics Platform"/>
            <consortium name="The Broad Institute Genome Sequencing Center for Infectious Disease"/>
            <person name="Wu L."/>
            <person name="Ma J."/>
        </authorList>
    </citation>
    <scope>NUCLEOTIDE SEQUENCE [LARGE SCALE GENOMIC DNA]</scope>
    <source>
        <strain evidence="8">CCUG 49560</strain>
    </source>
</reference>
<feature type="domain" description="Methylamine utilisation protein MauE" evidence="6">
    <location>
        <begin position="6"/>
        <end position="134"/>
    </location>
</feature>
<keyword evidence="4 5" id="KW-0472">Membrane</keyword>
<dbReference type="RefSeq" id="WP_262840608.1">
    <property type="nucleotide sequence ID" value="NZ_JANZYP010000002.1"/>
</dbReference>
<dbReference type="InterPro" id="IPR009908">
    <property type="entry name" value="Methylamine_util_MauE"/>
</dbReference>
<dbReference type="Pfam" id="PF07291">
    <property type="entry name" value="MauE"/>
    <property type="match status" value="1"/>
</dbReference>
<dbReference type="Proteomes" id="UP001595891">
    <property type="component" value="Unassembled WGS sequence"/>
</dbReference>
<evidence type="ECO:0000256" key="5">
    <source>
        <dbReference type="SAM" id="Phobius"/>
    </source>
</evidence>
<protein>
    <submittedName>
        <fullName evidence="7">MauE/DoxX family redox-associated membrane protein</fullName>
    </submittedName>
</protein>
<keyword evidence="2 5" id="KW-0812">Transmembrane</keyword>
<dbReference type="EMBL" id="JBHSFN010000010">
    <property type="protein sequence ID" value="MFC4587829.1"/>
    <property type="molecule type" value="Genomic_DNA"/>
</dbReference>
<evidence type="ECO:0000256" key="4">
    <source>
        <dbReference type="ARBA" id="ARBA00023136"/>
    </source>
</evidence>
<feature type="transmembrane region" description="Helical" evidence="5">
    <location>
        <begin position="77"/>
        <end position="94"/>
    </location>
</feature>
<comment type="subcellular location">
    <subcellularLocation>
        <location evidence="1">Membrane</location>
        <topology evidence="1">Multi-pass membrane protein</topology>
    </subcellularLocation>
</comment>
<evidence type="ECO:0000256" key="2">
    <source>
        <dbReference type="ARBA" id="ARBA00022692"/>
    </source>
</evidence>
<keyword evidence="3 5" id="KW-1133">Transmembrane helix</keyword>
<evidence type="ECO:0000256" key="3">
    <source>
        <dbReference type="ARBA" id="ARBA00022989"/>
    </source>
</evidence>
<comment type="caution">
    <text evidence="7">The sequence shown here is derived from an EMBL/GenBank/DDBJ whole genome shotgun (WGS) entry which is preliminary data.</text>
</comment>
<feature type="transmembrane region" description="Helical" evidence="5">
    <location>
        <begin position="124"/>
        <end position="142"/>
    </location>
</feature>
<evidence type="ECO:0000313" key="8">
    <source>
        <dbReference type="Proteomes" id="UP001595891"/>
    </source>
</evidence>
<keyword evidence="8" id="KW-1185">Reference proteome</keyword>
<feature type="transmembrane region" description="Helical" evidence="5">
    <location>
        <begin position="148"/>
        <end position="166"/>
    </location>
</feature>